<dbReference type="PANTHER" id="PTHR38887">
    <property type="entry name" value="CHROMOSOME 21, WHOLE GENOME SHOTGUN SEQUENCE"/>
    <property type="match status" value="1"/>
</dbReference>
<proteinExistence type="predicted"/>
<keyword evidence="3" id="KW-1185">Reference proteome</keyword>
<accession>A0A017SFA8</accession>
<dbReference type="GeneID" id="63696950"/>
<feature type="region of interest" description="Disordered" evidence="1">
    <location>
        <begin position="27"/>
        <end position="66"/>
    </location>
</feature>
<name>A0A017SFA8_ASPRC</name>
<feature type="region of interest" description="Disordered" evidence="1">
    <location>
        <begin position="400"/>
        <end position="433"/>
    </location>
</feature>
<dbReference type="EMBL" id="KK088422">
    <property type="protein sequence ID" value="EYE95329.1"/>
    <property type="molecule type" value="Genomic_DNA"/>
</dbReference>
<dbReference type="HOGENOM" id="CLU_023303_2_0_1"/>
<dbReference type="OrthoDB" id="3433125at2759"/>
<gene>
    <name evidence="2" type="ORF">EURHEDRAFT_412143</name>
</gene>
<evidence type="ECO:0000313" key="3">
    <source>
        <dbReference type="Proteomes" id="UP000019804"/>
    </source>
</evidence>
<dbReference type="AlphaFoldDB" id="A0A017SFA8"/>
<feature type="region of interest" description="Disordered" evidence="1">
    <location>
        <begin position="332"/>
        <end position="363"/>
    </location>
</feature>
<evidence type="ECO:0000256" key="1">
    <source>
        <dbReference type="SAM" id="MobiDB-lite"/>
    </source>
</evidence>
<dbReference type="RefSeq" id="XP_040639017.1">
    <property type="nucleotide sequence ID" value="XM_040781826.1"/>
</dbReference>
<dbReference type="Proteomes" id="UP000019804">
    <property type="component" value="Unassembled WGS sequence"/>
</dbReference>
<feature type="compositionally biased region" description="Acidic residues" evidence="1">
    <location>
        <begin position="36"/>
        <end position="45"/>
    </location>
</feature>
<feature type="compositionally biased region" description="Basic and acidic residues" evidence="1">
    <location>
        <begin position="46"/>
        <end position="66"/>
    </location>
</feature>
<feature type="compositionally biased region" description="Basic and acidic residues" evidence="1">
    <location>
        <begin position="422"/>
        <end position="433"/>
    </location>
</feature>
<reference evidence="3" key="1">
    <citation type="journal article" date="2014" name="Nat. Commun.">
        <title>Genomic adaptations of the halophilic Dead Sea filamentous fungus Eurotium rubrum.</title>
        <authorList>
            <person name="Kis-Papo T."/>
            <person name="Weig A.R."/>
            <person name="Riley R."/>
            <person name="Persoh D."/>
            <person name="Salamov A."/>
            <person name="Sun H."/>
            <person name="Lipzen A."/>
            <person name="Wasser S.P."/>
            <person name="Rambold G."/>
            <person name="Grigoriev I.V."/>
            <person name="Nevo E."/>
        </authorList>
    </citation>
    <scope>NUCLEOTIDE SEQUENCE [LARGE SCALE GENOMIC DNA]</scope>
    <source>
        <strain evidence="3">CBS 135680</strain>
    </source>
</reference>
<protein>
    <submittedName>
        <fullName evidence="2">Uncharacterized protein</fullName>
    </submittedName>
</protein>
<organism evidence="2 3">
    <name type="scientific">Aspergillus ruber (strain CBS 135680)</name>
    <dbReference type="NCBI Taxonomy" id="1388766"/>
    <lineage>
        <taxon>Eukaryota</taxon>
        <taxon>Fungi</taxon>
        <taxon>Dikarya</taxon>
        <taxon>Ascomycota</taxon>
        <taxon>Pezizomycotina</taxon>
        <taxon>Eurotiomycetes</taxon>
        <taxon>Eurotiomycetidae</taxon>
        <taxon>Eurotiales</taxon>
        <taxon>Aspergillaceae</taxon>
        <taxon>Aspergillus</taxon>
        <taxon>Aspergillus subgen. Aspergillus</taxon>
    </lineage>
</organism>
<dbReference type="STRING" id="1388766.A0A017SFA8"/>
<sequence>MFFYARKKVFNAVGATVGLVSESITAKKTHKAESDQQQDADLDQDREERERDNSEVDEVQHDHERQWDLDEAQDRLLGTAQQSPPTNEPIDHAHLAETFAQQFPLPPSYERPFLPYPVVLPQRRPRTRSRGFVRAYAPDLNAFGIDQDMFLDFVDRANQSCRGCEALGMLNFATLAAIPLGSPGIGMAISVVLQLAIKTTIAMDGRRKSNNFFDTANRDFFIPRGLFCLVMTWNPEIDDPYVTFNMNQTVDSVMARGGAGNFEKLKHKFQKANAESPFIPEIAPLEFPALDKINIDPETKKKHDTMKEKARRKIEFAAGYRDKRAQARFNAEDPDSALVQGPEPEFTSRYADPNHPASEGSPVALLTGGRLTEKQIFKYTAAGFAYNQGKKAYVKRKEKRVSQGELADERYPETESSTTGDGETRPKEGVSEELNKVANKLKKKVVYLMIVNMPSEEELQQAREAIE</sequence>
<dbReference type="InterPro" id="IPR053221">
    <property type="entry name" value="Burnettramic_acid_biosynth"/>
</dbReference>
<dbReference type="PANTHER" id="PTHR38887:SF1">
    <property type="entry name" value="RAS MODIFICATION PROTEIN ERF4"/>
    <property type="match status" value="1"/>
</dbReference>
<evidence type="ECO:0000313" key="2">
    <source>
        <dbReference type="EMBL" id="EYE95329.1"/>
    </source>
</evidence>